<gene>
    <name evidence="1" type="ORF">HR08_08525</name>
</gene>
<evidence type="ECO:0000313" key="2">
    <source>
        <dbReference type="Proteomes" id="UP000030130"/>
    </source>
</evidence>
<protein>
    <submittedName>
        <fullName evidence="1">Uncharacterized protein</fullName>
    </submittedName>
</protein>
<accession>A0A0A2F151</accession>
<proteinExistence type="predicted"/>
<reference evidence="1 2" key="1">
    <citation type="submission" date="2014-08" db="EMBL/GenBank/DDBJ databases">
        <title>Porphyromonas gulae strain:COT-052_OH1451 Genome sequencing.</title>
        <authorList>
            <person name="Wallis C."/>
            <person name="Deusch O."/>
            <person name="O'Flynn C."/>
            <person name="Davis I."/>
            <person name="Jospin G."/>
            <person name="Darling A.E."/>
            <person name="Coil D.A."/>
            <person name="Alexiev A."/>
            <person name="Horsfall A."/>
            <person name="Kirkwood N."/>
            <person name="Harris S."/>
            <person name="Eisen J.A."/>
        </authorList>
    </citation>
    <scope>NUCLEOTIDE SEQUENCE [LARGE SCALE GENOMIC DNA]</scope>
    <source>
        <strain evidence="2">COT-052 OH1451</strain>
    </source>
</reference>
<dbReference type="EMBL" id="JRAI01000066">
    <property type="protein sequence ID" value="KGN84738.1"/>
    <property type="molecule type" value="Genomic_DNA"/>
</dbReference>
<name>A0A0A2F151_9PORP</name>
<dbReference type="RefSeq" id="WP_160216971.1">
    <property type="nucleotide sequence ID" value="NZ_JRAI01000066.1"/>
</dbReference>
<evidence type="ECO:0000313" key="1">
    <source>
        <dbReference type="EMBL" id="KGN84738.1"/>
    </source>
</evidence>
<comment type="caution">
    <text evidence="1">The sequence shown here is derived from an EMBL/GenBank/DDBJ whole genome shotgun (WGS) entry which is preliminary data.</text>
</comment>
<dbReference type="AlphaFoldDB" id="A0A0A2F151"/>
<sequence length="167" mass="19116">MSIAINIMAQNIGGVQIDVVPFTVKGFKIGETYSEAIQRRQLKGATIRETDTEFGVDRAFLFEEDESGKNYSYFNFSNDELREFLIQSNRFFLNMGKVQLGLGSSFDKLKEVPQLTLEQAMMGYGANRKPRKDVWVLRHPSLPEDFYYITIYVENEKITAIHGSLVP</sequence>
<organism evidence="1 2">
    <name type="scientific">Porphyromonas gulae</name>
    <dbReference type="NCBI Taxonomy" id="111105"/>
    <lineage>
        <taxon>Bacteria</taxon>
        <taxon>Pseudomonadati</taxon>
        <taxon>Bacteroidota</taxon>
        <taxon>Bacteroidia</taxon>
        <taxon>Bacteroidales</taxon>
        <taxon>Porphyromonadaceae</taxon>
        <taxon>Porphyromonas</taxon>
    </lineage>
</organism>
<dbReference type="Proteomes" id="UP000030130">
    <property type="component" value="Unassembled WGS sequence"/>
</dbReference>